<proteinExistence type="predicted"/>
<reference evidence="1 2" key="1">
    <citation type="submission" date="2018-02" db="EMBL/GenBank/DDBJ databases">
        <authorList>
            <person name="Cohen D.B."/>
            <person name="Kent A.D."/>
        </authorList>
    </citation>
    <scope>NUCLEOTIDE SEQUENCE [LARGE SCALE GENOMIC DNA]</scope>
    <source>
        <strain evidence="1 2">CCAP 1448/3</strain>
    </source>
</reference>
<protein>
    <submittedName>
        <fullName evidence="1">Uncharacterized protein</fullName>
    </submittedName>
</protein>
<dbReference type="AlphaFoldDB" id="A0A2T1C604"/>
<dbReference type="OrthoDB" id="573320at2"/>
<sequence length="81" mass="8993">MKAIETTGIVNPQGQISLDEPLMVESGRRVRIVVLIADESETDPDDDPIETVREGIRQGWHEAMTGQTYPISQLWDGIDGD</sequence>
<comment type="caution">
    <text evidence="1">The sequence shown here is derived from an EMBL/GenBank/DDBJ whole genome shotgun (WGS) entry which is preliminary data.</text>
</comment>
<name>A0A2T1C604_9CYAN</name>
<dbReference type="Proteomes" id="UP000238762">
    <property type="component" value="Unassembled WGS sequence"/>
</dbReference>
<keyword evidence="2" id="KW-1185">Reference proteome</keyword>
<evidence type="ECO:0000313" key="1">
    <source>
        <dbReference type="EMBL" id="PSB03691.1"/>
    </source>
</evidence>
<dbReference type="EMBL" id="PVWJ01000026">
    <property type="protein sequence ID" value="PSB03691.1"/>
    <property type="molecule type" value="Genomic_DNA"/>
</dbReference>
<reference evidence="1 2" key="2">
    <citation type="submission" date="2018-03" db="EMBL/GenBank/DDBJ databases">
        <title>The ancient ancestry and fast evolution of plastids.</title>
        <authorList>
            <person name="Moore K.R."/>
            <person name="Magnabosco C."/>
            <person name="Momper L."/>
            <person name="Gold D.A."/>
            <person name="Bosak T."/>
            <person name="Fournier G.P."/>
        </authorList>
    </citation>
    <scope>NUCLEOTIDE SEQUENCE [LARGE SCALE GENOMIC DNA]</scope>
    <source>
        <strain evidence="1 2">CCAP 1448/3</strain>
    </source>
</reference>
<dbReference type="RefSeq" id="WP_106287960.1">
    <property type="nucleotide sequence ID" value="NZ_CAWNTC010000246.1"/>
</dbReference>
<organism evidence="1 2">
    <name type="scientific">Merismopedia glauca CCAP 1448/3</name>
    <dbReference type="NCBI Taxonomy" id="1296344"/>
    <lineage>
        <taxon>Bacteria</taxon>
        <taxon>Bacillati</taxon>
        <taxon>Cyanobacteriota</taxon>
        <taxon>Cyanophyceae</taxon>
        <taxon>Synechococcales</taxon>
        <taxon>Merismopediaceae</taxon>
        <taxon>Merismopedia</taxon>
    </lineage>
</organism>
<accession>A0A2T1C604</accession>
<evidence type="ECO:0000313" key="2">
    <source>
        <dbReference type="Proteomes" id="UP000238762"/>
    </source>
</evidence>
<gene>
    <name evidence="1" type="ORF">C7B64_07175</name>
</gene>